<proteinExistence type="inferred from homology"/>
<dbReference type="InterPro" id="IPR000515">
    <property type="entry name" value="MetI-like"/>
</dbReference>
<evidence type="ECO:0000256" key="3">
    <source>
        <dbReference type="ARBA" id="ARBA00022475"/>
    </source>
</evidence>
<evidence type="ECO:0000256" key="6">
    <source>
        <dbReference type="ARBA" id="ARBA00023136"/>
    </source>
</evidence>
<dbReference type="KEGG" id="kbs:EPA93_33190"/>
<feature type="transmembrane region" description="Helical" evidence="7">
    <location>
        <begin position="186"/>
        <end position="211"/>
    </location>
</feature>
<dbReference type="InterPro" id="IPR035906">
    <property type="entry name" value="MetI-like_sf"/>
</dbReference>
<dbReference type="AlphaFoldDB" id="A0A4V0Z0L7"/>
<dbReference type="InterPro" id="IPR051393">
    <property type="entry name" value="ABC_transporter_permease"/>
</dbReference>
<evidence type="ECO:0000256" key="4">
    <source>
        <dbReference type="ARBA" id="ARBA00022692"/>
    </source>
</evidence>
<dbReference type="PANTHER" id="PTHR30193:SF37">
    <property type="entry name" value="INNER MEMBRANE ABC TRANSPORTER PERMEASE PROTEIN YCJO"/>
    <property type="match status" value="1"/>
</dbReference>
<dbReference type="SUPFAM" id="SSF161098">
    <property type="entry name" value="MetI-like"/>
    <property type="match status" value="1"/>
</dbReference>
<evidence type="ECO:0000313" key="10">
    <source>
        <dbReference type="Proteomes" id="UP000290365"/>
    </source>
</evidence>
<keyword evidence="4 7" id="KW-0812">Transmembrane</keyword>
<keyword evidence="3" id="KW-1003">Cell membrane</keyword>
<dbReference type="CDD" id="cd06261">
    <property type="entry name" value="TM_PBP2"/>
    <property type="match status" value="1"/>
</dbReference>
<dbReference type="GO" id="GO:0005886">
    <property type="term" value="C:plasma membrane"/>
    <property type="evidence" value="ECO:0007669"/>
    <property type="project" value="UniProtKB-SubCell"/>
</dbReference>
<dbReference type="Pfam" id="PF00528">
    <property type="entry name" value="BPD_transp_1"/>
    <property type="match status" value="1"/>
</dbReference>
<keyword evidence="10" id="KW-1185">Reference proteome</keyword>
<evidence type="ECO:0000256" key="2">
    <source>
        <dbReference type="ARBA" id="ARBA00022448"/>
    </source>
</evidence>
<evidence type="ECO:0000313" key="9">
    <source>
        <dbReference type="EMBL" id="QBD83661.1"/>
    </source>
</evidence>
<name>A0A4V0Z0L7_KTERU</name>
<dbReference type="EMBL" id="CP035758">
    <property type="protein sequence ID" value="QBD83661.1"/>
    <property type="molecule type" value="Genomic_DNA"/>
</dbReference>
<feature type="transmembrane region" description="Helical" evidence="7">
    <location>
        <begin position="59"/>
        <end position="80"/>
    </location>
</feature>
<dbReference type="Proteomes" id="UP000290365">
    <property type="component" value="Chromosome"/>
</dbReference>
<dbReference type="PANTHER" id="PTHR30193">
    <property type="entry name" value="ABC TRANSPORTER PERMEASE PROTEIN"/>
    <property type="match status" value="1"/>
</dbReference>
<sequence length="285" mass="31572">MIAPLFLGLLIFYIWPAIQTFYFSFTKWGAFGKYSWTGLNNYAHILSDPDIKSALLNTLIYTVLSVPGSIVASLIVAILLNQKIRGVGIYRTLYFLPAVTMPAAIAVVWRWLYNGDYGLINAVLRPFGIHGPHWISDPHTALLAAIVVAIWSSIGNNMVLFLAGLQSIPSTYHEAAALDGASRTSRFLRITLPLLSPTIFFVIVMSMISAFQVFDLIYLMFGAGSTLSTNPALGAAQTIVYLFYQNAFMVDNKGYAAAIAIILFVIILCVTAVQFRLQKRWVHYS</sequence>
<feature type="transmembrane region" description="Helical" evidence="7">
    <location>
        <begin position="141"/>
        <end position="165"/>
    </location>
</feature>
<keyword evidence="2 7" id="KW-0813">Transport</keyword>
<dbReference type="OrthoDB" id="9809173at2"/>
<feature type="domain" description="ABC transmembrane type-1" evidence="8">
    <location>
        <begin position="55"/>
        <end position="274"/>
    </location>
</feature>
<organism evidence="9 10">
    <name type="scientific">Ktedonosporobacter rubrisoli</name>
    <dbReference type="NCBI Taxonomy" id="2509675"/>
    <lineage>
        <taxon>Bacteria</taxon>
        <taxon>Bacillati</taxon>
        <taxon>Chloroflexota</taxon>
        <taxon>Ktedonobacteria</taxon>
        <taxon>Ktedonobacterales</taxon>
        <taxon>Ktedonosporobacteraceae</taxon>
        <taxon>Ktedonosporobacter</taxon>
    </lineage>
</organism>
<protein>
    <submittedName>
        <fullName evidence="9">Sugar ABC transporter permease</fullName>
    </submittedName>
</protein>
<dbReference type="GO" id="GO:0055085">
    <property type="term" value="P:transmembrane transport"/>
    <property type="evidence" value="ECO:0007669"/>
    <property type="project" value="InterPro"/>
</dbReference>
<gene>
    <name evidence="9" type="ORF">EPA93_33190</name>
</gene>
<keyword evidence="6 7" id="KW-0472">Membrane</keyword>
<feature type="transmembrane region" description="Helical" evidence="7">
    <location>
        <begin position="255"/>
        <end position="275"/>
    </location>
</feature>
<keyword evidence="5 7" id="KW-1133">Transmembrane helix</keyword>
<evidence type="ECO:0000256" key="7">
    <source>
        <dbReference type="RuleBase" id="RU363032"/>
    </source>
</evidence>
<comment type="similarity">
    <text evidence="7">Belongs to the binding-protein-dependent transport system permease family.</text>
</comment>
<evidence type="ECO:0000256" key="1">
    <source>
        <dbReference type="ARBA" id="ARBA00004651"/>
    </source>
</evidence>
<evidence type="ECO:0000259" key="8">
    <source>
        <dbReference type="PROSITE" id="PS50928"/>
    </source>
</evidence>
<comment type="subcellular location">
    <subcellularLocation>
        <location evidence="1 7">Cell membrane</location>
        <topology evidence="1 7">Multi-pass membrane protein</topology>
    </subcellularLocation>
</comment>
<evidence type="ECO:0000256" key="5">
    <source>
        <dbReference type="ARBA" id="ARBA00022989"/>
    </source>
</evidence>
<accession>A0A4V0Z0L7</accession>
<feature type="transmembrane region" description="Helical" evidence="7">
    <location>
        <begin position="92"/>
        <end position="112"/>
    </location>
</feature>
<reference evidence="9 10" key="1">
    <citation type="submission" date="2019-01" db="EMBL/GenBank/DDBJ databases">
        <title>Ktedonosporobacter rubrisoli SCAWS-G2.</title>
        <authorList>
            <person name="Huang Y."/>
            <person name="Yan B."/>
        </authorList>
    </citation>
    <scope>NUCLEOTIDE SEQUENCE [LARGE SCALE GENOMIC DNA]</scope>
    <source>
        <strain evidence="9 10">SCAWS-G2</strain>
    </source>
</reference>
<dbReference type="Gene3D" id="1.10.3720.10">
    <property type="entry name" value="MetI-like"/>
    <property type="match status" value="1"/>
</dbReference>
<dbReference type="PROSITE" id="PS50928">
    <property type="entry name" value="ABC_TM1"/>
    <property type="match status" value="1"/>
</dbReference>